<gene>
    <name evidence="1" type="ORF">MML48_2g00000590</name>
</gene>
<sequence length="422" mass="48439">MKINEAMQKLTEMIINPLKMEITNLTLQNKVLSDEIKNFKNVINRQTTSNVTEREQRYGDTSSIKKSNKKTKTLNIQSPTDVPVQRTFTYKDALEKPAEENIDNRKECDNTKSLLNNDKDRITVNKVIPNIETDEWNRVPVKRNKRKQSNKKMSTYKRTIKSDRKLVFTAELMAEIRDKISNGQSKRSIARELNIPEATLQVPEAVEVPGAAGISMEVDETAKKTEVFEIEFNAITGLPVNPEYAEQIVTSILKDTNATETENLNNLIYLDIENNMKPAPSTTDDKENKRENIPVSYDINQTTRSKQVKALVIPEDLRPYPKCSQTEQTRKRRSQKSEILTSTPLKDELEAKQFELTKKVKRKIGSVKSEKPVAKAKQRKTRKESTSKINTNVKKRNGRQKASKPEECKGRKCNRRNIMTIL</sequence>
<dbReference type="Proteomes" id="UP001056778">
    <property type="component" value="Chromosome 2"/>
</dbReference>
<proteinExistence type="predicted"/>
<organism evidence="1 2">
    <name type="scientific">Holotrichia oblita</name>
    <name type="common">Chafer beetle</name>
    <dbReference type="NCBI Taxonomy" id="644536"/>
    <lineage>
        <taxon>Eukaryota</taxon>
        <taxon>Metazoa</taxon>
        <taxon>Ecdysozoa</taxon>
        <taxon>Arthropoda</taxon>
        <taxon>Hexapoda</taxon>
        <taxon>Insecta</taxon>
        <taxon>Pterygota</taxon>
        <taxon>Neoptera</taxon>
        <taxon>Endopterygota</taxon>
        <taxon>Coleoptera</taxon>
        <taxon>Polyphaga</taxon>
        <taxon>Scarabaeiformia</taxon>
        <taxon>Scarabaeidae</taxon>
        <taxon>Melolonthinae</taxon>
        <taxon>Holotrichia</taxon>
    </lineage>
</organism>
<name>A0ACB9TII1_HOLOL</name>
<evidence type="ECO:0000313" key="2">
    <source>
        <dbReference type="Proteomes" id="UP001056778"/>
    </source>
</evidence>
<dbReference type="EMBL" id="CM043016">
    <property type="protein sequence ID" value="KAI4466562.1"/>
    <property type="molecule type" value="Genomic_DNA"/>
</dbReference>
<protein>
    <submittedName>
        <fullName evidence="1">Uncharacterized protein</fullName>
    </submittedName>
</protein>
<reference evidence="1" key="1">
    <citation type="submission" date="2022-04" db="EMBL/GenBank/DDBJ databases">
        <title>Chromosome-scale genome assembly of Holotrichia oblita Faldermann.</title>
        <authorList>
            <person name="Rongchong L."/>
        </authorList>
    </citation>
    <scope>NUCLEOTIDE SEQUENCE</scope>
    <source>
        <strain evidence="1">81SQS9</strain>
    </source>
</reference>
<keyword evidence="2" id="KW-1185">Reference proteome</keyword>
<evidence type="ECO:0000313" key="1">
    <source>
        <dbReference type="EMBL" id="KAI4466562.1"/>
    </source>
</evidence>
<accession>A0ACB9TII1</accession>
<comment type="caution">
    <text evidence="1">The sequence shown here is derived from an EMBL/GenBank/DDBJ whole genome shotgun (WGS) entry which is preliminary data.</text>
</comment>